<dbReference type="InterPro" id="IPR052145">
    <property type="entry name" value="Mediator/Homeobox_domain"/>
</dbReference>
<dbReference type="Gene3D" id="2.60.120.620">
    <property type="entry name" value="q2cbj1_9rhob like domain"/>
    <property type="match status" value="1"/>
</dbReference>
<dbReference type="SUPFAM" id="SSF48403">
    <property type="entry name" value="Ankyrin repeat"/>
    <property type="match status" value="1"/>
</dbReference>
<dbReference type="Proteomes" id="UP000626109">
    <property type="component" value="Unassembled WGS sequence"/>
</dbReference>
<reference evidence="2" key="1">
    <citation type="submission" date="2021-02" db="EMBL/GenBank/DDBJ databases">
        <authorList>
            <person name="Dougan E. K."/>
            <person name="Rhodes N."/>
            <person name="Thang M."/>
            <person name="Chan C."/>
        </authorList>
    </citation>
    <scope>NUCLEOTIDE SEQUENCE</scope>
</reference>
<evidence type="ECO:0000313" key="2">
    <source>
        <dbReference type="EMBL" id="CAE8742380.1"/>
    </source>
</evidence>
<dbReference type="PANTHER" id="PTHR24330:SF19">
    <property type="entry name" value="MEDIATOR OF RNA POLYMERASE II TRANSCRIPTION SUBUNIT 29"/>
    <property type="match status" value="1"/>
</dbReference>
<proteinExistence type="predicted"/>
<dbReference type="Gene3D" id="1.25.40.20">
    <property type="entry name" value="Ankyrin repeat-containing domain"/>
    <property type="match status" value="1"/>
</dbReference>
<dbReference type="InterPro" id="IPR036770">
    <property type="entry name" value="Ankyrin_rpt-contain_sf"/>
</dbReference>
<feature type="region of interest" description="Disordered" evidence="1">
    <location>
        <begin position="128"/>
        <end position="152"/>
    </location>
</feature>
<dbReference type="SMART" id="SM00248">
    <property type="entry name" value="ANK"/>
    <property type="match status" value="3"/>
</dbReference>
<feature type="region of interest" description="Disordered" evidence="1">
    <location>
        <begin position="81"/>
        <end position="116"/>
    </location>
</feature>
<protein>
    <submittedName>
        <fullName evidence="2">Uncharacterized protein</fullName>
    </submittedName>
</protein>
<accession>A0A813M042</accession>
<organism evidence="2 3">
    <name type="scientific">Polarella glacialis</name>
    <name type="common">Dinoflagellate</name>
    <dbReference type="NCBI Taxonomy" id="89957"/>
    <lineage>
        <taxon>Eukaryota</taxon>
        <taxon>Sar</taxon>
        <taxon>Alveolata</taxon>
        <taxon>Dinophyceae</taxon>
        <taxon>Suessiales</taxon>
        <taxon>Suessiaceae</taxon>
        <taxon>Polarella</taxon>
    </lineage>
</organism>
<dbReference type="AlphaFoldDB" id="A0A813M042"/>
<evidence type="ECO:0000313" key="3">
    <source>
        <dbReference type="Proteomes" id="UP000626109"/>
    </source>
</evidence>
<dbReference type="PANTHER" id="PTHR24330">
    <property type="entry name" value="HOMEOBOX PROTEIN BARH-LIKE"/>
    <property type="match status" value="1"/>
</dbReference>
<dbReference type="Pfam" id="PF13759">
    <property type="entry name" value="2OG-FeII_Oxy_5"/>
    <property type="match status" value="1"/>
</dbReference>
<dbReference type="InterPro" id="IPR012668">
    <property type="entry name" value="CHP02466"/>
</dbReference>
<comment type="caution">
    <text evidence="2">The sequence shown here is derived from an EMBL/GenBank/DDBJ whole genome shotgun (WGS) entry which is preliminary data.</text>
</comment>
<dbReference type="Pfam" id="PF12796">
    <property type="entry name" value="Ank_2"/>
    <property type="match status" value="1"/>
</dbReference>
<gene>
    <name evidence="2" type="ORF">PGLA2088_LOCUS50943</name>
</gene>
<name>A0A813M042_POLGL</name>
<dbReference type="EMBL" id="CAJNNW010037501">
    <property type="protein sequence ID" value="CAE8742380.1"/>
    <property type="molecule type" value="Genomic_DNA"/>
</dbReference>
<feature type="compositionally biased region" description="Low complexity" evidence="1">
    <location>
        <begin position="98"/>
        <end position="116"/>
    </location>
</feature>
<sequence length="522" mass="56069">MASTMHLGAHQSVRNNNNNCPAVRRRFLCRLSMAAVSVAILARQYASPNMRFAECSADSNTNNNDNNSSNNNDECWCTLRSSSSGPRQRCDFPRLRQQRQQQQQQQQQQRQHQQLLVPRPSFRALSARTALAASSPSQQQQQQQQQQEQQQLPEAGLQLQWGAPWHPVKEPEFAEWLGDEVLALPVGDPSLALRLGLACLTFASRGGGHNKSNIGGFHSNDLSRMGAVDPALDQFLHALHEPLAAFLRRRLAGKLPPGVRDKGGALHVSAVLENLWANVNQPGHYNDKHNHGTPTSSIVATGVYYPMTTEAWGEPTSAAKLRLFPNTGSPIEVTPRAGLLLVFPTELIHETEPVPVGEPGRTSLAFNIRIRWLDRPLARAAAAGDVAQVQRLIAEGADVEAVDLVQGLRAAHHAAENGQGAALQALEAAGANLSALSFEGWSPLGLAFDRGHVAVVRHLAGTEAEAAARLQGGPGYPAPYAAESPASGQASQGIKSTALLAGGVAFTLAAAATWVAQNYGIF</sequence>
<dbReference type="InterPro" id="IPR002110">
    <property type="entry name" value="Ankyrin_rpt"/>
</dbReference>
<evidence type="ECO:0000256" key="1">
    <source>
        <dbReference type="SAM" id="MobiDB-lite"/>
    </source>
</evidence>